<gene>
    <name evidence="2" type="ORF">TCNE_LOCUS15462</name>
</gene>
<dbReference type="WBParaSite" id="TCNE_0001546301-mRNA-1">
    <property type="protein sequence ID" value="TCNE_0001546301-mRNA-1"/>
    <property type="gene ID" value="TCNE_0001546301"/>
</dbReference>
<name>A0A183V3Z2_TOXCA</name>
<sequence length="187" mass="20782">MKRGGVFRRPDEDVDYGNRVVHAKPIDERFRRKLGSLGNRNFEEVSSCSGVLSQDERNKISAKILKAEMKGNKELADRLRKKLEGSEEPCSSGERVHLLMKTDKRSGITMPVSMGSRSQKALKTSDGKYSLGSIEAEYRSEMSLRDMAAEERTTSADDQLALFSRAAKVSVESHSTNPWLPNANGSS</sequence>
<protein>
    <submittedName>
        <fullName evidence="2 4">Uncharacterized protein</fullName>
    </submittedName>
</protein>
<organism evidence="3 4">
    <name type="scientific">Toxocara canis</name>
    <name type="common">Canine roundworm</name>
    <dbReference type="NCBI Taxonomy" id="6265"/>
    <lineage>
        <taxon>Eukaryota</taxon>
        <taxon>Metazoa</taxon>
        <taxon>Ecdysozoa</taxon>
        <taxon>Nematoda</taxon>
        <taxon>Chromadorea</taxon>
        <taxon>Rhabditida</taxon>
        <taxon>Spirurina</taxon>
        <taxon>Ascaridomorpha</taxon>
        <taxon>Ascaridoidea</taxon>
        <taxon>Toxocaridae</taxon>
        <taxon>Toxocara</taxon>
    </lineage>
</organism>
<dbReference type="Proteomes" id="UP000050794">
    <property type="component" value="Unassembled WGS sequence"/>
</dbReference>
<evidence type="ECO:0000313" key="3">
    <source>
        <dbReference type="Proteomes" id="UP000050794"/>
    </source>
</evidence>
<dbReference type="AlphaFoldDB" id="A0A183V3Z2"/>
<dbReference type="EMBL" id="UYWY01022881">
    <property type="protein sequence ID" value="VDM46783.1"/>
    <property type="molecule type" value="Genomic_DNA"/>
</dbReference>
<evidence type="ECO:0000313" key="4">
    <source>
        <dbReference type="WBParaSite" id="TCNE_0001546301-mRNA-1"/>
    </source>
</evidence>
<reference evidence="4" key="1">
    <citation type="submission" date="2016-06" db="UniProtKB">
        <authorList>
            <consortium name="WormBaseParasite"/>
        </authorList>
    </citation>
    <scope>IDENTIFICATION</scope>
</reference>
<feature type="region of interest" description="Disordered" evidence="1">
    <location>
        <begin position="103"/>
        <end position="126"/>
    </location>
</feature>
<evidence type="ECO:0000313" key="2">
    <source>
        <dbReference type="EMBL" id="VDM46783.1"/>
    </source>
</evidence>
<proteinExistence type="predicted"/>
<accession>A0A183V3Z2</accession>
<keyword evidence="3" id="KW-1185">Reference proteome</keyword>
<evidence type="ECO:0000256" key="1">
    <source>
        <dbReference type="SAM" id="MobiDB-lite"/>
    </source>
</evidence>
<reference evidence="2 3" key="2">
    <citation type="submission" date="2018-11" db="EMBL/GenBank/DDBJ databases">
        <authorList>
            <consortium name="Pathogen Informatics"/>
        </authorList>
    </citation>
    <scope>NUCLEOTIDE SEQUENCE [LARGE SCALE GENOMIC DNA]</scope>
</reference>